<evidence type="ECO:0000256" key="2">
    <source>
        <dbReference type="SAM" id="SignalP"/>
    </source>
</evidence>
<dbReference type="WBParaSite" id="SSLN_0001738001-mRNA-1">
    <property type="protein sequence ID" value="SSLN_0001738001-mRNA-1"/>
    <property type="gene ID" value="SSLN_0001738001"/>
</dbReference>
<name>A0A183TJU5_SCHSO</name>
<reference evidence="4" key="1">
    <citation type="submission" date="2016-06" db="UniProtKB">
        <authorList>
            <consortium name="WormBaseParasite"/>
        </authorList>
    </citation>
    <scope>IDENTIFICATION</scope>
</reference>
<protein>
    <submittedName>
        <fullName evidence="4">Leptin receptor long form</fullName>
    </submittedName>
</protein>
<feature type="signal peptide" evidence="2">
    <location>
        <begin position="1"/>
        <end position="17"/>
    </location>
</feature>
<proteinExistence type="predicted"/>
<dbReference type="InterPro" id="IPR032453">
    <property type="entry name" value="PKNOX/Meis_N"/>
</dbReference>
<organism evidence="4">
    <name type="scientific">Schistocephalus solidus</name>
    <name type="common">Tapeworm</name>
    <dbReference type="NCBI Taxonomy" id="70667"/>
    <lineage>
        <taxon>Eukaryota</taxon>
        <taxon>Metazoa</taxon>
        <taxon>Spiralia</taxon>
        <taxon>Lophotrochozoa</taxon>
        <taxon>Platyhelminthes</taxon>
        <taxon>Cestoda</taxon>
        <taxon>Eucestoda</taxon>
        <taxon>Diphyllobothriidea</taxon>
        <taxon>Diphyllobothriidae</taxon>
        <taxon>Schistocephalus</taxon>
    </lineage>
</organism>
<keyword evidence="2" id="KW-0732">Signal</keyword>
<keyword evidence="1" id="KW-0539">Nucleus</keyword>
<evidence type="ECO:0000259" key="3">
    <source>
        <dbReference type="Pfam" id="PF16493"/>
    </source>
</evidence>
<evidence type="ECO:0000313" key="4">
    <source>
        <dbReference type="WBParaSite" id="SSLN_0001738001-mRNA-1"/>
    </source>
</evidence>
<accession>A0A183TJU5</accession>
<sequence length="126" mass="13563">LFPLLALIFEKCQLATCTPRDSSRNPGMDICSSDSFQEDIAIFTKEGHLSSSAASTMNYLPGPKKTLSAGSFSPRITGLSGKLCNEGPDSLSVNQTCSLSGQAMIQVNLEIVRAVYVWQVTSWKGN</sequence>
<feature type="domain" description="MEIS N-terminal" evidence="3">
    <location>
        <begin position="1"/>
        <end position="47"/>
    </location>
</feature>
<dbReference type="AlphaFoldDB" id="A0A183TJU5"/>
<feature type="chain" id="PRO_5008154116" evidence="2">
    <location>
        <begin position="18"/>
        <end position="126"/>
    </location>
</feature>
<dbReference type="Pfam" id="PF16493">
    <property type="entry name" value="Meis_PKNOX_N"/>
    <property type="match status" value="1"/>
</dbReference>
<evidence type="ECO:0000256" key="1">
    <source>
        <dbReference type="ARBA" id="ARBA00023242"/>
    </source>
</evidence>